<gene>
    <name evidence="1" type="ORF">GCM10022226_48480</name>
</gene>
<dbReference type="InterPro" id="IPR045772">
    <property type="entry name" value="DUF6225"/>
</dbReference>
<reference evidence="2" key="1">
    <citation type="journal article" date="2019" name="Int. J. Syst. Evol. Microbiol.">
        <title>The Global Catalogue of Microorganisms (GCM) 10K type strain sequencing project: providing services to taxonomists for standard genome sequencing and annotation.</title>
        <authorList>
            <consortium name="The Broad Institute Genomics Platform"/>
            <consortium name="The Broad Institute Genome Sequencing Center for Infectious Disease"/>
            <person name="Wu L."/>
            <person name="Ma J."/>
        </authorList>
    </citation>
    <scope>NUCLEOTIDE SEQUENCE [LARGE SCALE GENOMIC DNA]</scope>
    <source>
        <strain evidence="2">JCM 16908</strain>
    </source>
</reference>
<organism evidence="1 2">
    <name type="scientific">Sphaerisporangium flaviroseum</name>
    <dbReference type="NCBI Taxonomy" id="509199"/>
    <lineage>
        <taxon>Bacteria</taxon>
        <taxon>Bacillati</taxon>
        <taxon>Actinomycetota</taxon>
        <taxon>Actinomycetes</taxon>
        <taxon>Streptosporangiales</taxon>
        <taxon>Streptosporangiaceae</taxon>
        <taxon>Sphaerisporangium</taxon>
    </lineage>
</organism>
<evidence type="ECO:0000313" key="1">
    <source>
        <dbReference type="EMBL" id="GAA3822359.1"/>
    </source>
</evidence>
<protein>
    <submittedName>
        <fullName evidence="1">Uncharacterized protein</fullName>
    </submittedName>
</protein>
<proteinExistence type="predicted"/>
<dbReference type="Pfam" id="PF19735">
    <property type="entry name" value="DUF6225"/>
    <property type="match status" value="1"/>
</dbReference>
<name>A0ABP7IMR8_9ACTN</name>
<dbReference type="EMBL" id="BAAAZR010000017">
    <property type="protein sequence ID" value="GAA3822359.1"/>
    <property type="molecule type" value="Genomic_DNA"/>
</dbReference>
<dbReference type="Proteomes" id="UP001500888">
    <property type="component" value="Unassembled WGS sequence"/>
</dbReference>
<keyword evidence="2" id="KW-1185">Reference proteome</keyword>
<evidence type="ECO:0000313" key="2">
    <source>
        <dbReference type="Proteomes" id="UP001500888"/>
    </source>
</evidence>
<sequence length="105" mass="11675">MDGPRLKVRDATVRRITVRDRRRSQWTVGQLRAALSCLPDDTPLTAEVATRHVGLTEKQIVTGVNFDWANPGGRPGDPALLFAIQCEWPVRPPGLSRQSPARHGR</sequence>
<accession>A0ABP7IMR8</accession>
<comment type="caution">
    <text evidence="1">The sequence shown here is derived from an EMBL/GenBank/DDBJ whole genome shotgun (WGS) entry which is preliminary data.</text>
</comment>